<dbReference type="AlphaFoldDB" id="A0A8T0P4K6"/>
<sequence>MRSGLWLPHGGVDDCGGSEAGGCVGTTVNLVLCEGPWWLGLSWESRCRRPSSSSLRVADAEDGGHGDGVAGLLIDPARWLVSFLSFAKGREFCTSPWDAFPSGFWRRELASLSWNKLLRASLFVVVVRSGIAVGSVSWCSGASLVFFGVVFGVASSGFGVVLWCSAKEVAGGRWAESGEPTADTLSPRIFCGFPKLGVRSLFPIGVVGGLNIRCVAPELGWRWRKLVLRRTTSSASGGLLVIYVTFRELSARKGCTVLELFLI</sequence>
<protein>
    <submittedName>
        <fullName evidence="1">Uncharacterized protein</fullName>
    </submittedName>
</protein>
<accession>A0A8T0P4K6</accession>
<comment type="caution">
    <text evidence="1">The sequence shown here is derived from an EMBL/GenBank/DDBJ whole genome shotgun (WGS) entry which is preliminary data.</text>
</comment>
<reference evidence="1" key="1">
    <citation type="submission" date="2020-05" db="EMBL/GenBank/DDBJ databases">
        <title>WGS assembly of Panicum virgatum.</title>
        <authorList>
            <person name="Lovell J.T."/>
            <person name="Jenkins J."/>
            <person name="Shu S."/>
            <person name="Juenger T.E."/>
            <person name="Schmutz J."/>
        </authorList>
    </citation>
    <scope>NUCLEOTIDE SEQUENCE</scope>
    <source>
        <strain evidence="1">AP13</strain>
    </source>
</reference>
<evidence type="ECO:0000313" key="2">
    <source>
        <dbReference type="Proteomes" id="UP000823388"/>
    </source>
</evidence>
<gene>
    <name evidence="1" type="ORF">PVAP13_8NG185402</name>
</gene>
<name>A0A8T0P4K6_PANVG</name>
<organism evidence="1 2">
    <name type="scientific">Panicum virgatum</name>
    <name type="common">Blackwell switchgrass</name>
    <dbReference type="NCBI Taxonomy" id="38727"/>
    <lineage>
        <taxon>Eukaryota</taxon>
        <taxon>Viridiplantae</taxon>
        <taxon>Streptophyta</taxon>
        <taxon>Embryophyta</taxon>
        <taxon>Tracheophyta</taxon>
        <taxon>Spermatophyta</taxon>
        <taxon>Magnoliopsida</taxon>
        <taxon>Liliopsida</taxon>
        <taxon>Poales</taxon>
        <taxon>Poaceae</taxon>
        <taxon>PACMAD clade</taxon>
        <taxon>Panicoideae</taxon>
        <taxon>Panicodae</taxon>
        <taxon>Paniceae</taxon>
        <taxon>Panicinae</taxon>
        <taxon>Panicum</taxon>
        <taxon>Panicum sect. Hiantes</taxon>
    </lineage>
</organism>
<dbReference type="Proteomes" id="UP000823388">
    <property type="component" value="Chromosome 8N"/>
</dbReference>
<dbReference type="EMBL" id="CM029052">
    <property type="protein sequence ID" value="KAG2556723.1"/>
    <property type="molecule type" value="Genomic_DNA"/>
</dbReference>
<keyword evidence="2" id="KW-1185">Reference proteome</keyword>
<proteinExistence type="predicted"/>
<evidence type="ECO:0000313" key="1">
    <source>
        <dbReference type="EMBL" id="KAG2556723.1"/>
    </source>
</evidence>